<dbReference type="InterPro" id="IPR049704">
    <property type="entry name" value="Aminotrans_3_PPA_site"/>
</dbReference>
<name>A0AAE4ME99_9EURY</name>
<dbReference type="GO" id="GO:0030170">
    <property type="term" value="F:pyridoxal phosphate binding"/>
    <property type="evidence" value="ECO:0007669"/>
    <property type="project" value="InterPro"/>
</dbReference>
<dbReference type="Proteomes" id="UP001273136">
    <property type="component" value="Unassembled WGS sequence"/>
</dbReference>
<dbReference type="EC" id="2.6.1.11" evidence="8"/>
<sequence>MPSTKDLDQKYYMPAFGRNMEIVRGKGSHVWDSTGNKYLDLVAGIAVCSTGHCHPAVTAAICKQAQMLIHCSNLYYVPGQAELAAKLSKVSELGKVFFSNSGAEANDAAIKLAIRHTGRHEFVSFEHDFHGRTVGSLACTHKPAIREPFEPLGVPCKFSPYGDLEALKSVVTKKTAAVIFEPIQGETGVIIPPEDFIPGIRDICDDAGALMVCDEVQTGMGRTGKWFAFQHSSVKPDIISFAKGVASGIPMGGIIARDGLEFTAGEHGSTFAGGPIACAAGLATFDVIKSALPRVAAKGERFREGLAGLNPRARGLMVGFTAGEKAPAIADYCREHGLLINVAGGVNVRLVPPLIIENREIDQAVGIINEAADSV</sequence>
<comment type="similarity">
    <text evidence="7">Belongs to the class-III pyridoxal-phosphate-dependent aminotransferase family.</text>
</comment>
<dbReference type="InterPro" id="IPR050103">
    <property type="entry name" value="Class-III_PLP-dep_AT"/>
</dbReference>
<keyword evidence="2 8" id="KW-0032">Aminotransferase</keyword>
<organism evidence="8 9">
    <name type="scientific">Methanorbis furvi</name>
    <dbReference type="NCBI Taxonomy" id="3028299"/>
    <lineage>
        <taxon>Archaea</taxon>
        <taxon>Methanobacteriati</taxon>
        <taxon>Methanobacteriota</taxon>
        <taxon>Stenosarchaea group</taxon>
        <taxon>Methanomicrobia</taxon>
        <taxon>Methanomicrobiales</taxon>
        <taxon>Methanocorpusculaceae</taxon>
        <taxon>Methanorbis</taxon>
    </lineage>
</organism>
<evidence type="ECO:0000313" key="9">
    <source>
        <dbReference type="Proteomes" id="UP001273136"/>
    </source>
</evidence>
<dbReference type="GO" id="GO:0042802">
    <property type="term" value="F:identical protein binding"/>
    <property type="evidence" value="ECO:0007669"/>
    <property type="project" value="TreeGrafter"/>
</dbReference>
<dbReference type="CDD" id="cd00610">
    <property type="entry name" value="OAT_like"/>
    <property type="match status" value="1"/>
</dbReference>
<evidence type="ECO:0000256" key="3">
    <source>
        <dbReference type="ARBA" id="ARBA00022605"/>
    </source>
</evidence>
<keyword evidence="4 8" id="KW-0808">Transferase</keyword>
<evidence type="ECO:0000256" key="2">
    <source>
        <dbReference type="ARBA" id="ARBA00022576"/>
    </source>
</evidence>
<dbReference type="PIRSF" id="PIRSF000521">
    <property type="entry name" value="Transaminase_4ab_Lys_Orn"/>
    <property type="match status" value="1"/>
</dbReference>
<keyword evidence="5 7" id="KW-0663">Pyridoxal phosphate</keyword>
<dbReference type="InterPro" id="IPR005814">
    <property type="entry name" value="Aminotrans_3"/>
</dbReference>
<dbReference type="NCBIfam" id="TIGR00707">
    <property type="entry name" value="argD"/>
    <property type="match status" value="1"/>
</dbReference>
<accession>A0AAE4ME99</accession>
<evidence type="ECO:0000256" key="4">
    <source>
        <dbReference type="ARBA" id="ARBA00022679"/>
    </source>
</evidence>
<dbReference type="InterPro" id="IPR015422">
    <property type="entry name" value="PyrdxlP-dep_Trfase_small"/>
</dbReference>
<reference evidence="8" key="1">
    <citation type="submission" date="2023-06" db="EMBL/GenBank/DDBJ databases">
        <title>Genome sequence of Methancorpusculaceae sp. Ag1.</title>
        <authorList>
            <person name="Protasov E."/>
            <person name="Platt K."/>
            <person name="Poehlein A."/>
            <person name="Daniel R."/>
            <person name="Brune A."/>
        </authorList>
    </citation>
    <scope>NUCLEOTIDE SEQUENCE</scope>
    <source>
        <strain evidence="8">Ag1</strain>
    </source>
</reference>
<evidence type="ECO:0000313" key="8">
    <source>
        <dbReference type="EMBL" id="MDV0442546.1"/>
    </source>
</evidence>
<dbReference type="GO" id="GO:0006526">
    <property type="term" value="P:L-arginine biosynthetic process"/>
    <property type="evidence" value="ECO:0007669"/>
    <property type="project" value="UniProtKB-ARBA"/>
</dbReference>
<keyword evidence="3" id="KW-0028">Amino-acid biosynthesis</keyword>
<evidence type="ECO:0000256" key="5">
    <source>
        <dbReference type="ARBA" id="ARBA00022898"/>
    </source>
</evidence>
<gene>
    <name evidence="8" type="primary">argD</name>
    <name evidence="8" type="ORF">McpAg1_17930</name>
</gene>
<comment type="pathway">
    <text evidence="6">Amino-acid biosynthesis.</text>
</comment>
<evidence type="ECO:0000256" key="6">
    <source>
        <dbReference type="ARBA" id="ARBA00029440"/>
    </source>
</evidence>
<dbReference type="RefSeq" id="WP_338094970.1">
    <property type="nucleotide sequence ID" value="NZ_JAWDKA010000011.1"/>
</dbReference>
<dbReference type="EMBL" id="JAWDKA010000011">
    <property type="protein sequence ID" value="MDV0442546.1"/>
    <property type="molecule type" value="Genomic_DNA"/>
</dbReference>
<dbReference type="InterPro" id="IPR004636">
    <property type="entry name" value="AcOrn/SuccOrn_fam"/>
</dbReference>
<dbReference type="GO" id="GO:0003992">
    <property type="term" value="F:N2-acetyl-L-ornithine:2-oxoglutarate 5-aminotransferase activity"/>
    <property type="evidence" value="ECO:0007669"/>
    <property type="project" value="UniProtKB-EC"/>
</dbReference>
<dbReference type="Gene3D" id="3.40.640.10">
    <property type="entry name" value="Type I PLP-dependent aspartate aminotransferase-like (Major domain)"/>
    <property type="match status" value="1"/>
</dbReference>
<dbReference type="AlphaFoldDB" id="A0AAE4ME99"/>
<dbReference type="InterPro" id="IPR015424">
    <property type="entry name" value="PyrdxlP-dep_Trfase"/>
</dbReference>
<dbReference type="PANTHER" id="PTHR11986:SF79">
    <property type="entry name" value="ACETYLORNITHINE AMINOTRANSFERASE, MITOCHONDRIAL"/>
    <property type="match status" value="1"/>
</dbReference>
<comment type="cofactor">
    <cofactor evidence="1">
        <name>pyridoxal 5'-phosphate</name>
        <dbReference type="ChEBI" id="CHEBI:597326"/>
    </cofactor>
</comment>
<dbReference type="InterPro" id="IPR015421">
    <property type="entry name" value="PyrdxlP-dep_Trfase_major"/>
</dbReference>
<evidence type="ECO:0000256" key="1">
    <source>
        <dbReference type="ARBA" id="ARBA00001933"/>
    </source>
</evidence>
<keyword evidence="9" id="KW-1185">Reference proteome</keyword>
<dbReference type="PROSITE" id="PS00600">
    <property type="entry name" value="AA_TRANSFER_CLASS_3"/>
    <property type="match status" value="1"/>
</dbReference>
<dbReference type="Gene3D" id="3.90.1150.10">
    <property type="entry name" value="Aspartate Aminotransferase, domain 1"/>
    <property type="match status" value="1"/>
</dbReference>
<dbReference type="SUPFAM" id="SSF53383">
    <property type="entry name" value="PLP-dependent transferases"/>
    <property type="match status" value="1"/>
</dbReference>
<evidence type="ECO:0000256" key="7">
    <source>
        <dbReference type="RuleBase" id="RU003560"/>
    </source>
</evidence>
<proteinExistence type="inferred from homology"/>
<comment type="caution">
    <text evidence="8">The sequence shown here is derived from an EMBL/GenBank/DDBJ whole genome shotgun (WGS) entry which is preliminary data.</text>
</comment>
<dbReference type="Pfam" id="PF00202">
    <property type="entry name" value="Aminotran_3"/>
    <property type="match status" value="1"/>
</dbReference>
<dbReference type="FunFam" id="3.40.640.10:FF:000004">
    <property type="entry name" value="Acetylornithine aminotransferase"/>
    <property type="match status" value="1"/>
</dbReference>
<dbReference type="PANTHER" id="PTHR11986">
    <property type="entry name" value="AMINOTRANSFERASE CLASS III"/>
    <property type="match status" value="1"/>
</dbReference>
<protein>
    <submittedName>
        <fullName evidence="8">Acetylornithine aminotransferase</fullName>
        <ecNumber evidence="8">2.6.1.11</ecNumber>
    </submittedName>
</protein>